<dbReference type="NCBIfam" id="NF038353">
    <property type="entry name" value="FxLYD_dom"/>
    <property type="match status" value="1"/>
</dbReference>
<evidence type="ECO:0000313" key="3">
    <source>
        <dbReference type="Proteomes" id="UP000000845"/>
    </source>
</evidence>
<dbReference type="InterPro" id="IPR047676">
    <property type="entry name" value="FxLYD_dom"/>
</dbReference>
<dbReference type="EMBL" id="CP001739">
    <property type="protein sequence ID" value="ACZ07383.1"/>
    <property type="molecule type" value="Genomic_DNA"/>
</dbReference>
<accession>D1AN07</accession>
<proteinExistence type="predicted"/>
<sequence length="133" mass="14480">MKKIMLLITLSGMLAVVSFSFNVGGFIKDKVSEKVDETISNQMYTMSKPVIKYSKDKKEVFITGTIKNLGPKVNNVYVFVPCYDSKGGTIPDADAHIGTIGAGETWNFSAEAMATNGLTIGSCDLKRIKVRGF</sequence>
<dbReference type="RefSeq" id="WP_012859981.1">
    <property type="nucleotide sequence ID" value="NC_013517.1"/>
</dbReference>
<keyword evidence="3" id="KW-1185">Reference proteome</keyword>
<protein>
    <submittedName>
        <fullName evidence="2">Uncharacterized protein</fullName>
    </submittedName>
</protein>
<keyword evidence="1" id="KW-0732">Signal</keyword>
<dbReference type="HOGENOM" id="CLU_1905289_0_0_0"/>
<evidence type="ECO:0000313" key="2">
    <source>
        <dbReference type="EMBL" id="ACZ07383.1"/>
    </source>
</evidence>
<reference evidence="3" key="1">
    <citation type="submission" date="2009-09" db="EMBL/GenBank/DDBJ databases">
        <title>The complete chromosome of Sebaldella termitidis ATCC 33386.</title>
        <authorList>
            <consortium name="US DOE Joint Genome Institute (JGI-PGF)"/>
            <person name="Lucas S."/>
            <person name="Copeland A."/>
            <person name="Lapidus A."/>
            <person name="Glavina del Rio T."/>
            <person name="Dalin E."/>
            <person name="Tice H."/>
            <person name="Bruce D."/>
            <person name="Goodwin L."/>
            <person name="Pitluck S."/>
            <person name="Kyrpides N."/>
            <person name="Mavromatis K."/>
            <person name="Ivanova N."/>
            <person name="Mikhailova N."/>
            <person name="Sims D."/>
            <person name="Meincke L."/>
            <person name="Brettin T."/>
            <person name="Detter J.C."/>
            <person name="Han C."/>
            <person name="Larimer F."/>
            <person name="Land M."/>
            <person name="Hauser L."/>
            <person name="Markowitz V."/>
            <person name="Cheng J.F."/>
            <person name="Hugenholtz P."/>
            <person name="Woyke T."/>
            <person name="Wu D."/>
            <person name="Eisen J.A."/>
        </authorList>
    </citation>
    <scope>NUCLEOTIDE SEQUENCE [LARGE SCALE GENOMIC DNA]</scope>
    <source>
        <strain evidence="3">ATCC 33386 / NCTC 11300</strain>
    </source>
</reference>
<feature type="chain" id="PRO_5003020889" evidence="1">
    <location>
        <begin position="26"/>
        <end position="133"/>
    </location>
</feature>
<name>D1AN07_SEBTE</name>
<organism evidence="2 3">
    <name type="scientific">Sebaldella termitidis (strain ATCC 33386 / NCTC 11300)</name>
    <dbReference type="NCBI Taxonomy" id="526218"/>
    <lineage>
        <taxon>Bacteria</taxon>
        <taxon>Fusobacteriati</taxon>
        <taxon>Fusobacteriota</taxon>
        <taxon>Fusobacteriia</taxon>
        <taxon>Fusobacteriales</taxon>
        <taxon>Leptotrichiaceae</taxon>
        <taxon>Sebaldella</taxon>
    </lineage>
</organism>
<gene>
    <name evidence="2" type="ordered locus">Sterm_0508</name>
</gene>
<evidence type="ECO:0000256" key="1">
    <source>
        <dbReference type="SAM" id="SignalP"/>
    </source>
</evidence>
<dbReference type="KEGG" id="str:Sterm_0508"/>
<reference evidence="2 3" key="2">
    <citation type="journal article" date="2010" name="Stand. Genomic Sci.">
        <title>Complete genome sequence of Sebaldella termitidis type strain (NCTC 11300).</title>
        <authorList>
            <person name="Harmon-Smith M."/>
            <person name="Celia L."/>
            <person name="Chertkov O."/>
            <person name="Lapidus A."/>
            <person name="Copeland A."/>
            <person name="Glavina Del Rio T."/>
            <person name="Nolan M."/>
            <person name="Lucas S."/>
            <person name="Tice H."/>
            <person name="Cheng J.F."/>
            <person name="Han C."/>
            <person name="Detter J.C."/>
            <person name="Bruce D."/>
            <person name="Goodwin L."/>
            <person name="Pitluck S."/>
            <person name="Pati A."/>
            <person name="Liolios K."/>
            <person name="Ivanova N."/>
            <person name="Mavromatis K."/>
            <person name="Mikhailova N."/>
            <person name="Chen A."/>
            <person name="Palaniappan K."/>
            <person name="Land M."/>
            <person name="Hauser L."/>
            <person name="Chang Y.J."/>
            <person name="Jeffries C.D."/>
            <person name="Brettin T."/>
            <person name="Goker M."/>
            <person name="Beck B."/>
            <person name="Bristow J."/>
            <person name="Eisen J.A."/>
            <person name="Markowitz V."/>
            <person name="Hugenholtz P."/>
            <person name="Kyrpides N.C."/>
            <person name="Klenk H.P."/>
            <person name="Chen F."/>
        </authorList>
    </citation>
    <scope>NUCLEOTIDE SEQUENCE [LARGE SCALE GENOMIC DNA]</scope>
    <source>
        <strain evidence="3">ATCC 33386 / NCTC 11300</strain>
    </source>
</reference>
<dbReference type="STRING" id="526218.Sterm_0508"/>
<feature type="signal peptide" evidence="1">
    <location>
        <begin position="1"/>
        <end position="25"/>
    </location>
</feature>
<dbReference type="AlphaFoldDB" id="D1AN07"/>
<dbReference type="Proteomes" id="UP000000845">
    <property type="component" value="Chromosome"/>
</dbReference>